<feature type="domain" description="Xylose isomerase-like TIM barrel" evidence="1">
    <location>
        <begin position="21"/>
        <end position="259"/>
    </location>
</feature>
<evidence type="ECO:0000313" key="3">
    <source>
        <dbReference type="Proteomes" id="UP001595880"/>
    </source>
</evidence>
<dbReference type="Pfam" id="PF01261">
    <property type="entry name" value="AP_endonuc_2"/>
    <property type="match status" value="1"/>
</dbReference>
<evidence type="ECO:0000313" key="2">
    <source>
        <dbReference type="EMBL" id="MFC4386360.1"/>
    </source>
</evidence>
<dbReference type="PANTHER" id="PTHR12110:SF21">
    <property type="entry name" value="XYLOSE ISOMERASE-LIKE TIM BARREL DOMAIN-CONTAINING PROTEIN"/>
    <property type="match status" value="1"/>
</dbReference>
<keyword evidence="2" id="KW-0413">Isomerase</keyword>
<gene>
    <name evidence="2" type="ORF">ACFOZ1_00925</name>
</gene>
<name>A0ABV8VS46_9BACI</name>
<protein>
    <submittedName>
        <fullName evidence="2">Sugar phosphate isomerase/epimerase family protein</fullName>
    </submittedName>
</protein>
<accession>A0ABV8VS46</accession>
<sequence length="284" mass="32608">MLNLGIRGHDIAYHEPVEIAREVSKKGFNSVQLALAKSFTTIPTHTGSLSPGYAKYIRKVFDKEHVDIAILGCYINMIHPDLEKREALLNRFKEHIRFARDFGCSIVASETGNVHETMGYTEDNFTEEAFQKVVESVKVLVNEAEKWGVIVGIEGGINHPIHTPQLMRRLLDEVDSNHLQVILDPANFMSITNYENQETVIQESFELFGDRIVAIHAKDFVIEDDWIKMVPVGKGMLRYDVLFQELKKRKPYIEILLENTKEPFIDESKAYLNKIYKEVKEIVT</sequence>
<comment type="caution">
    <text evidence="2">The sequence shown here is derived from an EMBL/GenBank/DDBJ whole genome shotgun (WGS) entry which is preliminary data.</text>
</comment>
<dbReference type="SUPFAM" id="SSF51658">
    <property type="entry name" value="Xylose isomerase-like"/>
    <property type="match status" value="1"/>
</dbReference>
<dbReference type="EMBL" id="JBHSDV010000001">
    <property type="protein sequence ID" value="MFC4386360.1"/>
    <property type="molecule type" value="Genomic_DNA"/>
</dbReference>
<dbReference type="PANTHER" id="PTHR12110">
    <property type="entry name" value="HYDROXYPYRUVATE ISOMERASE"/>
    <property type="match status" value="1"/>
</dbReference>
<proteinExistence type="predicted"/>
<keyword evidence="3" id="KW-1185">Reference proteome</keyword>
<dbReference type="InterPro" id="IPR050312">
    <property type="entry name" value="IolE/XylAMocC-like"/>
</dbReference>
<organism evidence="2 3">
    <name type="scientific">Gracilibacillus marinus</name>
    <dbReference type="NCBI Taxonomy" id="630535"/>
    <lineage>
        <taxon>Bacteria</taxon>
        <taxon>Bacillati</taxon>
        <taxon>Bacillota</taxon>
        <taxon>Bacilli</taxon>
        <taxon>Bacillales</taxon>
        <taxon>Bacillaceae</taxon>
        <taxon>Gracilibacillus</taxon>
    </lineage>
</organism>
<dbReference type="Proteomes" id="UP001595880">
    <property type="component" value="Unassembled WGS sequence"/>
</dbReference>
<dbReference type="GO" id="GO:0016853">
    <property type="term" value="F:isomerase activity"/>
    <property type="evidence" value="ECO:0007669"/>
    <property type="project" value="UniProtKB-KW"/>
</dbReference>
<reference evidence="3" key="1">
    <citation type="journal article" date="2019" name="Int. J. Syst. Evol. Microbiol.">
        <title>The Global Catalogue of Microorganisms (GCM) 10K type strain sequencing project: providing services to taxonomists for standard genome sequencing and annotation.</title>
        <authorList>
            <consortium name="The Broad Institute Genomics Platform"/>
            <consortium name="The Broad Institute Genome Sequencing Center for Infectious Disease"/>
            <person name="Wu L."/>
            <person name="Ma J."/>
        </authorList>
    </citation>
    <scope>NUCLEOTIDE SEQUENCE [LARGE SCALE GENOMIC DNA]</scope>
    <source>
        <strain evidence="3">KACC 14058</strain>
    </source>
</reference>
<dbReference type="InterPro" id="IPR013022">
    <property type="entry name" value="Xyl_isomerase-like_TIM-brl"/>
</dbReference>
<dbReference type="InterPro" id="IPR036237">
    <property type="entry name" value="Xyl_isomerase-like_sf"/>
</dbReference>
<dbReference type="RefSeq" id="WP_390194903.1">
    <property type="nucleotide sequence ID" value="NZ_JBHSDV010000001.1"/>
</dbReference>
<evidence type="ECO:0000259" key="1">
    <source>
        <dbReference type="Pfam" id="PF01261"/>
    </source>
</evidence>
<dbReference type="Gene3D" id="3.20.20.150">
    <property type="entry name" value="Divalent-metal-dependent TIM barrel enzymes"/>
    <property type="match status" value="1"/>
</dbReference>